<sequence length="191" mass="21584">MFLISVGAFFLYEPKVMAAPLPVHGEAPDFRFTDTRGEAFPSDTLDGKVWVADFFFSTCAGPCPAMSGHMGELQTHYRERTDLRLVNFTVYPDHDTPEELAKYATKLKADTDRWHFLTGAADELLRVAVDGFKVGDPDNLLNHSQKFILVDRNQKIRGYYEGTDPEEITQLKKDIDRLLREPVPAKGSDNT</sequence>
<keyword evidence="4" id="KW-1015">Disulfide bond</keyword>
<dbReference type="Proteomes" id="UP000663929">
    <property type="component" value="Chromosome"/>
</dbReference>
<dbReference type="GO" id="GO:0046872">
    <property type="term" value="F:metal ion binding"/>
    <property type="evidence" value="ECO:0007669"/>
    <property type="project" value="UniProtKB-KW"/>
</dbReference>
<dbReference type="AlphaFoldDB" id="A0A8A4TEA2"/>
<feature type="disulfide bond" description="Redox-active" evidence="4">
    <location>
        <begin position="59"/>
        <end position="63"/>
    </location>
</feature>
<dbReference type="RefSeq" id="WP_237377554.1">
    <property type="nucleotide sequence ID" value="NZ_CP071793.1"/>
</dbReference>
<evidence type="ECO:0000313" key="6">
    <source>
        <dbReference type="EMBL" id="QTD47887.1"/>
    </source>
</evidence>
<evidence type="ECO:0000313" key="7">
    <source>
        <dbReference type="Proteomes" id="UP000663929"/>
    </source>
</evidence>
<evidence type="ECO:0000256" key="1">
    <source>
        <dbReference type="ARBA" id="ARBA00010996"/>
    </source>
</evidence>
<keyword evidence="7" id="KW-1185">Reference proteome</keyword>
<feature type="binding site" evidence="3">
    <location>
        <position position="59"/>
    </location>
    <ligand>
        <name>Cu cation</name>
        <dbReference type="ChEBI" id="CHEBI:23378"/>
    </ligand>
</feature>
<feature type="binding site" evidence="3">
    <location>
        <position position="143"/>
    </location>
    <ligand>
        <name>Cu cation</name>
        <dbReference type="ChEBI" id="CHEBI:23378"/>
    </ligand>
</feature>
<dbReference type="PROSITE" id="PS51352">
    <property type="entry name" value="THIOREDOXIN_2"/>
    <property type="match status" value="1"/>
</dbReference>
<dbReference type="EMBL" id="CP071793">
    <property type="protein sequence ID" value="QTD47887.1"/>
    <property type="molecule type" value="Genomic_DNA"/>
</dbReference>
<organism evidence="6 7">
    <name type="scientific">Sulfidibacter corallicola</name>
    <dbReference type="NCBI Taxonomy" id="2818388"/>
    <lineage>
        <taxon>Bacteria</taxon>
        <taxon>Pseudomonadati</taxon>
        <taxon>Acidobacteriota</taxon>
        <taxon>Holophagae</taxon>
        <taxon>Acanthopleuribacterales</taxon>
        <taxon>Acanthopleuribacteraceae</taxon>
        <taxon>Sulfidibacter</taxon>
    </lineage>
</organism>
<accession>A0A8A4TEA2</accession>
<feature type="binding site" evidence="3">
    <location>
        <position position="63"/>
    </location>
    <ligand>
        <name>Cu cation</name>
        <dbReference type="ChEBI" id="CHEBI:23378"/>
    </ligand>
</feature>
<evidence type="ECO:0000256" key="4">
    <source>
        <dbReference type="PIRSR" id="PIRSR603782-2"/>
    </source>
</evidence>
<dbReference type="Pfam" id="PF02630">
    <property type="entry name" value="SCO1-SenC"/>
    <property type="match status" value="1"/>
</dbReference>
<dbReference type="InterPro" id="IPR036249">
    <property type="entry name" value="Thioredoxin-like_sf"/>
</dbReference>
<gene>
    <name evidence="6" type="ORF">J3U87_20065</name>
</gene>
<protein>
    <submittedName>
        <fullName evidence="6">SCO family protein</fullName>
    </submittedName>
</protein>
<dbReference type="Gene3D" id="3.40.30.10">
    <property type="entry name" value="Glutaredoxin"/>
    <property type="match status" value="1"/>
</dbReference>
<keyword evidence="2 3" id="KW-0186">Copper</keyword>
<evidence type="ECO:0000259" key="5">
    <source>
        <dbReference type="PROSITE" id="PS51352"/>
    </source>
</evidence>
<feature type="domain" description="Thioredoxin" evidence="5">
    <location>
        <begin position="21"/>
        <end position="180"/>
    </location>
</feature>
<reference evidence="6" key="1">
    <citation type="submission" date="2021-03" db="EMBL/GenBank/DDBJ databases">
        <title>Acanthopleuribacteraceae sp. M133.</title>
        <authorList>
            <person name="Wang G."/>
        </authorList>
    </citation>
    <scope>NUCLEOTIDE SEQUENCE</scope>
    <source>
        <strain evidence="6">M133</strain>
    </source>
</reference>
<dbReference type="InterPro" id="IPR013766">
    <property type="entry name" value="Thioredoxin_domain"/>
</dbReference>
<dbReference type="PANTHER" id="PTHR12151">
    <property type="entry name" value="ELECTRON TRANSPORT PROTIN SCO1/SENC FAMILY MEMBER"/>
    <property type="match status" value="1"/>
</dbReference>
<dbReference type="SUPFAM" id="SSF52833">
    <property type="entry name" value="Thioredoxin-like"/>
    <property type="match status" value="1"/>
</dbReference>
<dbReference type="InterPro" id="IPR003782">
    <property type="entry name" value="SCO1/SenC"/>
</dbReference>
<keyword evidence="3" id="KW-0479">Metal-binding</keyword>
<dbReference type="PANTHER" id="PTHR12151:SF25">
    <property type="entry name" value="LINALOOL DEHYDRATASE_ISOMERASE DOMAIN-CONTAINING PROTEIN"/>
    <property type="match status" value="1"/>
</dbReference>
<dbReference type="CDD" id="cd02968">
    <property type="entry name" value="SCO"/>
    <property type="match status" value="1"/>
</dbReference>
<evidence type="ECO:0000256" key="2">
    <source>
        <dbReference type="ARBA" id="ARBA00023008"/>
    </source>
</evidence>
<name>A0A8A4TEA2_SULCO</name>
<evidence type="ECO:0000256" key="3">
    <source>
        <dbReference type="PIRSR" id="PIRSR603782-1"/>
    </source>
</evidence>
<dbReference type="KEGG" id="scor:J3U87_20065"/>
<comment type="similarity">
    <text evidence="1">Belongs to the SCO1/2 family.</text>
</comment>
<proteinExistence type="inferred from homology"/>